<sequence length="378" mass="42466">MVESEEQNRSPVIRKKTSTMGSNSQNVISLISPRFKSAAAMAGWDEEALLLATLIVEDTPDRDSKQKRRFVLNSKSPLSNSSRKRRAQKNPPQPIILDLDDEETPQKDVGKKKKEKKICVTEESKVKEKELTQKGIDVNSTSSSLPCMDKLREELSCAICLEICFEPSTTPCGHSFCRKCLRSAADKCGKKCPKCRQLISNGRSCTVNTVLWNTIQLLFPQEIEARKAAAVTENNRQAPAQNPIPETTFYNNQRNRGIQPYPSSRAMSSRRYETPTETDEDAALARLLQREIDGLSNQRAMATTRVSSVRGRTRRGVSAQDEDAAFALRLQREEFMHAFRGSSNNQEQSSSSSSSLARSNLRAMATRAMNIRIRDQRM</sequence>
<organism evidence="1 2">
    <name type="scientific">Trifolium pratense</name>
    <name type="common">Red clover</name>
    <dbReference type="NCBI Taxonomy" id="57577"/>
    <lineage>
        <taxon>Eukaryota</taxon>
        <taxon>Viridiplantae</taxon>
        <taxon>Streptophyta</taxon>
        <taxon>Embryophyta</taxon>
        <taxon>Tracheophyta</taxon>
        <taxon>Spermatophyta</taxon>
        <taxon>Magnoliopsida</taxon>
        <taxon>eudicotyledons</taxon>
        <taxon>Gunneridae</taxon>
        <taxon>Pentapetalae</taxon>
        <taxon>rosids</taxon>
        <taxon>fabids</taxon>
        <taxon>Fabales</taxon>
        <taxon>Fabaceae</taxon>
        <taxon>Papilionoideae</taxon>
        <taxon>50 kb inversion clade</taxon>
        <taxon>NPAAA clade</taxon>
        <taxon>Hologalegina</taxon>
        <taxon>IRL clade</taxon>
        <taxon>Trifolieae</taxon>
        <taxon>Trifolium</taxon>
    </lineage>
</organism>
<name>A0ACB0LK16_TRIPR</name>
<comment type="caution">
    <text evidence="1">The sequence shown here is derived from an EMBL/GenBank/DDBJ whole genome shotgun (WGS) entry which is preliminary data.</text>
</comment>
<proteinExistence type="predicted"/>
<reference evidence="1" key="1">
    <citation type="submission" date="2023-10" db="EMBL/GenBank/DDBJ databases">
        <authorList>
            <person name="Rodriguez Cubillos JULIANA M."/>
            <person name="De Vega J."/>
        </authorList>
    </citation>
    <scope>NUCLEOTIDE SEQUENCE</scope>
</reference>
<dbReference type="EMBL" id="CASHSV030000615">
    <property type="protein sequence ID" value="CAJ2669733.1"/>
    <property type="molecule type" value="Genomic_DNA"/>
</dbReference>
<keyword evidence="2" id="KW-1185">Reference proteome</keyword>
<evidence type="ECO:0000313" key="2">
    <source>
        <dbReference type="Proteomes" id="UP001177021"/>
    </source>
</evidence>
<evidence type="ECO:0000313" key="1">
    <source>
        <dbReference type="EMBL" id="CAJ2669733.1"/>
    </source>
</evidence>
<dbReference type="Proteomes" id="UP001177021">
    <property type="component" value="Unassembled WGS sequence"/>
</dbReference>
<protein>
    <submittedName>
        <fullName evidence="1">Uncharacterized protein</fullName>
    </submittedName>
</protein>
<accession>A0ACB0LK16</accession>
<gene>
    <name evidence="1" type="ORF">MILVUS5_LOCUS33878</name>
</gene>